<evidence type="ECO:0000313" key="2">
    <source>
        <dbReference type="EMBL" id="ADG97139.1"/>
    </source>
</evidence>
<sequence>MLWNRLVPLCAAVAALVCGCSSPAPPPDPSRVPASFALAGSDFPEGYEFHDDRDLRALDSVELGPQSKDPRLFDYSKLTLDHLATDQPGCAALVAFGSRPTYRPAAGPALPASSESRSSLGFDQRSSTTLTFTVTRDPVPLGRYRDAIAGCARFAVTSEKIGPGQGSITPMDAPAGGLAYGLEAQLQSPSGIGYTFSRELIAAPVGNTTVLGVLSRTSSAEGGKAPLDEATLRALFQKLADKVKQG</sequence>
<dbReference type="RefSeq" id="WP_013137595.1">
    <property type="nucleotide sequence ID" value="NC_014168.1"/>
</dbReference>
<dbReference type="KEGG" id="srt:Srot_0657"/>
<dbReference type="PROSITE" id="PS51257">
    <property type="entry name" value="PROKAR_LIPOPROTEIN"/>
    <property type="match status" value="1"/>
</dbReference>
<protein>
    <recommendedName>
        <fullName evidence="4">PknH-like extracellular domain-containing protein</fullName>
    </recommendedName>
</protein>
<keyword evidence="1" id="KW-0732">Signal</keyword>
<dbReference type="EMBL" id="CP001958">
    <property type="protein sequence ID" value="ADG97139.1"/>
    <property type="molecule type" value="Genomic_DNA"/>
</dbReference>
<dbReference type="Proteomes" id="UP000002247">
    <property type="component" value="Chromosome"/>
</dbReference>
<feature type="chain" id="PRO_5039051853" description="PknH-like extracellular domain-containing protein" evidence="1">
    <location>
        <begin position="27"/>
        <end position="246"/>
    </location>
</feature>
<reference evidence="2 3" key="1">
    <citation type="journal article" date="2010" name="Stand. Genomic Sci.">
        <title>Complete genome sequence of Segniliparus rotundus type strain (CDC 1076).</title>
        <authorList>
            <person name="Sikorski J."/>
            <person name="Lapidus A."/>
            <person name="Copeland A."/>
            <person name="Misra M."/>
            <person name="Glavina Del Rio T."/>
            <person name="Nolan M."/>
            <person name="Lucas S."/>
            <person name="Chen F."/>
            <person name="Tice H."/>
            <person name="Cheng J.F."/>
            <person name="Jando M."/>
            <person name="Schneider S."/>
            <person name="Bruce D."/>
            <person name="Goodwin L."/>
            <person name="Pitluck S."/>
            <person name="Liolios K."/>
            <person name="Mikhailova N."/>
            <person name="Pati A."/>
            <person name="Ivanova N."/>
            <person name="Mavromatis K."/>
            <person name="Chen A."/>
            <person name="Palaniappan K."/>
            <person name="Chertkov O."/>
            <person name="Land M."/>
            <person name="Hauser L."/>
            <person name="Chang Y.J."/>
            <person name="Jeffries C.D."/>
            <person name="Brettin T."/>
            <person name="Detter J.C."/>
            <person name="Han C."/>
            <person name="Rohde M."/>
            <person name="Goker M."/>
            <person name="Bristow J."/>
            <person name="Eisen J.A."/>
            <person name="Markowitz V."/>
            <person name="Hugenholtz P."/>
            <person name="Kyrpides N.C."/>
            <person name="Klenk H.P."/>
        </authorList>
    </citation>
    <scope>NUCLEOTIDE SEQUENCE [LARGE SCALE GENOMIC DNA]</scope>
    <source>
        <strain evidence="3">ATCC BAA-972 / CDC 1076 / CIP 108378 / DSM 44985 / JCM 13578</strain>
    </source>
</reference>
<proteinExistence type="predicted"/>
<keyword evidence="3" id="KW-1185">Reference proteome</keyword>
<accession>D6ZD75</accession>
<organism evidence="2 3">
    <name type="scientific">Segniliparus rotundus (strain ATCC BAA-972 / CDC 1076 / CIP 108378 / DSM 44985 / JCM 13578)</name>
    <dbReference type="NCBI Taxonomy" id="640132"/>
    <lineage>
        <taxon>Bacteria</taxon>
        <taxon>Bacillati</taxon>
        <taxon>Actinomycetota</taxon>
        <taxon>Actinomycetes</taxon>
        <taxon>Mycobacteriales</taxon>
        <taxon>Segniliparaceae</taxon>
        <taxon>Segniliparus</taxon>
    </lineage>
</organism>
<dbReference type="HOGENOM" id="CLU_1128434_0_0_11"/>
<dbReference type="OrthoDB" id="9828978at2"/>
<dbReference type="AlphaFoldDB" id="D6ZD75"/>
<gene>
    <name evidence="2" type="ordered locus">Srot_0657</name>
</gene>
<feature type="signal peptide" evidence="1">
    <location>
        <begin position="1"/>
        <end position="26"/>
    </location>
</feature>
<evidence type="ECO:0000256" key="1">
    <source>
        <dbReference type="SAM" id="SignalP"/>
    </source>
</evidence>
<name>D6ZD75_SEGRD</name>
<evidence type="ECO:0000313" key="3">
    <source>
        <dbReference type="Proteomes" id="UP000002247"/>
    </source>
</evidence>
<evidence type="ECO:0008006" key="4">
    <source>
        <dbReference type="Google" id="ProtNLM"/>
    </source>
</evidence>